<organism evidence="3 4">
    <name type="scientific">Paramecium pentaurelia</name>
    <dbReference type="NCBI Taxonomy" id="43138"/>
    <lineage>
        <taxon>Eukaryota</taxon>
        <taxon>Sar</taxon>
        <taxon>Alveolata</taxon>
        <taxon>Ciliophora</taxon>
        <taxon>Intramacronucleata</taxon>
        <taxon>Oligohymenophorea</taxon>
        <taxon>Peniculida</taxon>
        <taxon>Parameciidae</taxon>
        <taxon>Paramecium</taxon>
    </lineage>
</organism>
<dbReference type="GO" id="GO:0097361">
    <property type="term" value="C:cytosolic [4Fe-4S] assembly targeting complex"/>
    <property type="evidence" value="ECO:0007669"/>
    <property type="project" value="TreeGrafter"/>
</dbReference>
<dbReference type="GO" id="GO:0016226">
    <property type="term" value="P:iron-sulfur cluster assembly"/>
    <property type="evidence" value="ECO:0007669"/>
    <property type="project" value="TreeGrafter"/>
</dbReference>
<proteinExistence type="predicted"/>
<protein>
    <recommendedName>
        <fullName evidence="5">WD40-repeat-containing domain</fullName>
    </recommendedName>
</protein>
<dbReference type="SMART" id="SM00320">
    <property type="entry name" value="WD40"/>
    <property type="match status" value="3"/>
</dbReference>
<dbReference type="AlphaFoldDB" id="A0A8S1TJ42"/>
<feature type="repeat" description="WD" evidence="1">
    <location>
        <begin position="503"/>
        <end position="535"/>
    </location>
</feature>
<keyword evidence="2" id="KW-0175">Coiled coil</keyword>
<sequence length="580" mass="68765">MLNPQQFHIQKNNTYQGVQISCKQHKQPLNSIDLSLMCEMQSRMKCSQCQLDENCIPISIFGNLCENIYQNIEQNNFQATHAIQLKFQKQIEEIQELLQQLNNKLMKITSFQRFSQNNLELINNFVNCKKKLENEILNDSTNTYQQDQIIMKFGIQEFQQLAEVLSKHTILNKQNFNYTLKFKDIDDQQLAESNQYFEFIQNLKQQILNFKQENDIKNVENIQNQQVNQLNGQIKETFKTETKIQRILQIQKSEKMFLKEKCSIADIQLNYDQSILCIRLMESKNYISFWKYDAERKKWNFWTQLQCYIQSLIDFKMSRLENAFITCGEDFRQNTFQFSKNIENSYSIKIWRKEADTWINKQIYKPIVSQGHGISRISQVIFSKSEKQIYYSEGNRLVLLELKGQNYEFKFQSEKSSEIITSLEISNDGKILAVGAFDQKVNLWRIDEAKLILFQQLKLYNSPKRILFSQNDQDLIICTKDGLVHCFNNSESKQREYKENQKIFNNNAKIRTIQFNNDSSVLAIGGESNVLQLWQKDQLNQWKCYNESKQDNFIESICFSNGPDYIYASNNNELYIHHII</sequence>
<name>A0A8S1TJ42_9CILI</name>
<accession>A0A8S1TJ42</accession>
<comment type="caution">
    <text evidence="3">The sequence shown here is derived from an EMBL/GenBank/DDBJ whole genome shotgun (WGS) entry which is preliminary data.</text>
</comment>
<evidence type="ECO:0000313" key="3">
    <source>
        <dbReference type="EMBL" id="CAD8151674.1"/>
    </source>
</evidence>
<keyword evidence="4" id="KW-1185">Reference proteome</keyword>
<keyword evidence="1" id="KW-0853">WD repeat</keyword>
<dbReference type="PANTHER" id="PTHR19920:SF0">
    <property type="entry name" value="CYTOSOLIC IRON-SULFUR PROTEIN ASSEMBLY PROTEIN CIAO1-RELATED"/>
    <property type="match status" value="1"/>
</dbReference>
<dbReference type="Pfam" id="PF00400">
    <property type="entry name" value="WD40"/>
    <property type="match status" value="1"/>
</dbReference>
<gene>
    <name evidence="3" type="ORF">PPENT_87.1.T0220047</name>
</gene>
<dbReference type="Proteomes" id="UP000689195">
    <property type="component" value="Unassembled WGS sequence"/>
</dbReference>
<evidence type="ECO:0000256" key="1">
    <source>
        <dbReference type="PROSITE-ProRule" id="PRU00221"/>
    </source>
</evidence>
<feature type="coiled-coil region" evidence="2">
    <location>
        <begin position="84"/>
        <end position="111"/>
    </location>
</feature>
<evidence type="ECO:0000256" key="2">
    <source>
        <dbReference type="SAM" id="Coils"/>
    </source>
</evidence>
<dbReference type="OrthoDB" id="309131at2759"/>
<feature type="repeat" description="WD" evidence="1">
    <location>
        <begin position="413"/>
        <end position="454"/>
    </location>
</feature>
<dbReference type="EMBL" id="CAJJDO010000022">
    <property type="protein sequence ID" value="CAD8151674.1"/>
    <property type="molecule type" value="Genomic_DNA"/>
</dbReference>
<evidence type="ECO:0000313" key="4">
    <source>
        <dbReference type="Proteomes" id="UP000689195"/>
    </source>
</evidence>
<dbReference type="InterPro" id="IPR001680">
    <property type="entry name" value="WD40_rpt"/>
</dbReference>
<dbReference type="PROSITE" id="PS50082">
    <property type="entry name" value="WD_REPEATS_2"/>
    <property type="match status" value="2"/>
</dbReference>
<dbReference type="PANTHER" id="PTHR19920">
    <property type="entry name" value="WD40 PROTEIN CIAO1"/>
    <property type="match status" value="1"/>
</dbReference>
<evidence type="ECO:0008006" key="5">
    <source>
        <dbReference type="Google" id="ProtNLM"/>
    </source>
</evidence>
<reference evidence="3" key="1">
    <citation type="submission" date="2021-01" db="EMBL/GenBank/DDBJ databases">
        <authorList>
            <consortium name="Genoscope - CEA"/>
            <person name="William W."/>
        </authorList>
    </citation>
    <scope>NUCLEOTIDE SEQUENCE</scope>
</reference>